<evidence type="ECO:0000313" key="5">
    <source>
        <dbReference type="EMBL" id="CAJ0692622.1"/>
    </source>
</evidence>
<sequence length="217" mass="24722">MTASRRVYLSLRERIVEMELLPGTRIVEKALAEEFGTSRTPVHEAVQRLAEEGLIDVQARVGTFVSRIPLNTLEETMLVRSALEVAIIEKAAERMTPEGIHKLNVVLERQAQCAREGNRRGFFRTDEAFHATLAELSGYPGVWQIILDVKTQIDRYRLLTLPLEGRMTEVLAEHRAVIDALASSNPKQAVRAMREHLDRVLPVLEITRRQRPEFFTV</sequence>
<keyword evidence="2" id="KW-0238">DNA-binding</keyword>
<dbReference type="InterPro" id="IPR011711">
    <property type="entry name" value="GntR_C"/>
</dbReference>
<evidence type="ECO:0000313" key="8">
    <source>
        <dbReference type="Proteomes" id="UP001190452"/>
    </source>
</evidence>
<dbReference type="Gene3D" id="1.10.10.10">
    <property type="entry name" value="Winged helix-like DNA-binding domain superfamily/Winged helix DNA-binding domain"/>
    <property type="match status" value="1"/>
</dbReference>
<gene>
    <name evidence="5" type="primary">rspR_4</name>
    <name evidence="6" type="ORF">R77569_04250</name>
    <name evidence="5" type="ORF">R77591_03950</name>
</gene>
<dbReference type="RefSeq" id="WP_082844606.1">
    <property type="nucleotide sequence ID" value="NZ_CATVWW010000008.1"/>
</dbReference>
<keyword evidence="8" id="KW-1185">Reference proteome</keyword>
<proteinExistence type="predicted"/>
<evidence type="ECO:0000256" key="2">
    <source>
        <dbReference type="ARBA" id="ARBA00023125"/>
    </source>
</evidence>
<dbReference type="EMBL" id="CAUDKV010000023">
    <property type="protein sequence ID" value="CAJ0892728.1"/>
    <property type="molecule type" value="Genomic_DNA"/>
</dbReference>
<dbReference type="Proteomes" id="UP001190002">
    <property type="component" value="Unassembled WGS sequence"/>
</dbReference>
<dbReference type="InterPro" id="IPR036388">
    <property type="entry name" value="WH-like_DNA-bd_sf"/>
</dbReference>
<dbReference type="InterPro" id="IPR000524">
    <property type="entry name" value="Tscrpt_reg_HTH_GntR"/>
</dbReference>
<evidence type="ECO:0000256" key="1">
    <source>
        <dbReference type="ARBA" id="ARBA00023015"/>
    </source>
</evidence>
<dbReference type="AlphaFoldDB" id="A0AAD2AXE9"/>
<dbReference type="PROSITE" id="PS50949">
    <property type="entry name" value="HTH_GNTR"/>
    <property type="match status" value="1"/>
</dbReference>
<dbReference type="SUPFAM" id="SSF46785">
    <property type="entry name" value="Winged helix' DNA-binding domain"/>
    <property type="match status" value="1"/>
</dbReference>
<dbReference type="PANTHER" id="PTHR43537">
    <property type="entry name" value="TRANSCRIPTIONAL REGULATOR, GNTR FAMILY"/>
    <property type="match status" value="1"/>
</dbReference>
<evidence type="ECO:0000256" key="3">
    <source>
        <dbReference type="ARBA" id="ARBA00023163"/>
    </source>
</evidence>
<dbReference type="CDD" id="cd07377">
    <property type="entry name" value="WHTH_GntR"/>
    <property type="match status" value="1"/>
</dbReference>
<dbReference type="PANTHER" id="PTHR43537:SF45">
    <property type="entry name" value="GNTR FAMILY REGULATORY PROTEIN"/>
    <property type="match status" value="1"/>
</dbReference>
<dbReference type="SUPFAM" id="SSF48008">
    <property type="entry name" value="GntR ligand-binding domain-like"/>
    <property type="match status" value="1"/>
</dbReference>
<dbReference type="InterPro" id="IPR036390">
    <property type="entry name" value="WH_DNA-bd_sf"/>
</dbReference>
<feature type="domain" description="HTH gntR-type" evidence="4">
    <location>
        <begin position="1"/>
        <end position="68"/>
    </location>
</feature>
<name>A0AAD2AXE9_9RALS</name>
<dbReference type="GO" id="GO:0003700">
    <property type="term" value="F:DNA-binding transcription factor activity"/>
    <property type="evidence" value="ECO:0007669"/>
    <property type="project" value="InterPro"/>
</dbReference>
<dbReference type="Gene3D" id="1.20.120.530">
    <property type="entry name" value="GntR ligand-binding domain-like"/>
    <property type="match status" value="1"/>
</dbReference>
<dbReference type="GO" id="GO:0003677">
    <property type="term" value="F:DNA binding"/>
    <property type="evidence" value="ECO:0007669"/>
    <property type="project" value="UniProtKB-KW"/>
</dbReference>
<dbReference type="Proteomes" id="UP001190452">
    <property type="component" value="Unassembled WGS sequence"/>
</dbReference>
<dbReference type="InterPro" id="IPR008920">
    <property type="entry name" value="TF_FadR/GntR_C"/>
</dbReference>
<dbReference type="EMBL" id="CATVXE010000020">
    <property type="protein sequence ID" value="CAJ0692622.1"/>
    <property type="molecule type" value="Genomic_DNA"/>
</dbReference>
<dbReference type="PRINTS" id="PR00035">
    <property type="entry name" value="HTHGNTR"/>
</dbReference>
<reference evidence="5 8" key="1">
    <citation type="submission" date="2023-07" db="EMBL/GenBank/DDBJ databases">
        <authorList>
            <person name="Peeters C."/>
        </authorList>
    </citation>
    <scope>NUCLEOTIDE SEQUENCE</scope>
    <source>
        <strain evidence="6 8">R-77569</strain>
        <strain evidence="5">R-77591</strain>
    </source>
</reference>
<organism evidence="5 7">
    <name type="scientific">Ralstonia mannitolilytica</name>
    <dbReference type="NCBI Taxonomy" id="105219"/>
    <lineage>
        <taxon>Bacteria</taxon>
        <taxon>Pseudomonadati</taxon>
        <taxon>Pseudomonadota</taxon>
        <taxon>Betaproteobacteria</taxon>
        <taxon>Burkholderiales</taxon>
        <taxon>Burkholderiaceae</taxon>
        <taxon>Ralstonia</taxon>
    </lineage>
</organism>
<dbReference type="SMART" id="SM00345">
    <property type="entry name" value="HTH_GNTR"/>
    <property type="match status" value="1"/>
</dbReference>
<dbReference type="Pfam" id="PF00392">
    <property type="entry name" value="GntR"/>
    <property type="match status" value="1"/>
</dbReference>
<keyword evidence="1" id="KW-0805">Transcription regulation</keyword>
<dbReference type="SMART" id="SM00895">
    <property type="entry name" value="FCD"/>
    <property type="match status" value="1"/>
</dbReference>
<keyword evidence="3" id="KW-0804">Transcription</keyword>
<accession>A0AAD2AXE9</accession>
<evidence type="ECO:0000313" key="6">
    <source>
        <dbReference type="EMBL" id="CAJ0892728.1"/>
    </source>
</evidence>
<evidence type="ECO:0000259" key="4">
    <source>
        <dbReference type="PROSITE" id="PS50949"/>
    </source>
</evidence>
<dbReference type="Pfam" id="PF07729">
    <property type="entry name" value="FCD"/>
    <property type="match status" value="1"/>
</dbReference>
<protein>
    <submittedName>
        <fullName evidence="5">HTH-type transcriptional repressor RspR</fullName>
    </submittedName>
</protein>
<evidence type="ECO:0000313" key="7">
    <source>
        <dbReference type="Proteomes" id="UP001190002"/>
    </source>
</evidence>
<comment type="caution">
    <text evidence="5">The sequence shown here is derived from an EMBL/GenBank/DDBJ whole genome shotgun (WGS) entry which is preliminary data.</text>
</comment>